<dbReference type="EMBL" id="ML737597">
    <property type="protein sequence ID" value="KAE8367510.1"/>
    <property type="molecule type" value="Genomic_DNA"/>
</dbReference>
<dbReference type="AlphaFoldDB" id="A0A5N7AFU3"/>
<evidence type="ECO:0000313" key="1">
    <source>
        <dbReference type="EMBL" id="KAE8367510.1"/>
    </source>
</evidence>
<reference evidence="1 2" key="1">
    <citation type="submission" date="2019-04" db="EMBL/GenBank/DDBJ databases">
        <title>Friends and foes A comparative genomics studyof 23 Aspergillus species from section Flavi.</title>
        <authorList>
            <consortium name="DOE Joint Genome Institute"/>
            <person name="Kjaerbolling I."/>
            <person name="Vesth T."/>
            <person name="Frisvad J.C."/>
            <person name="Nybo J.L."/>
            <person name="Theobald S."/>
            <person name="Kildgaard S."/>
            <person name="Isbrandt T."/>
            <person name="Kuo A."/>
            <person name="Sato A."/>
            <person name="Lyhne E.K."/>
            <person name="Kogle M.E."/>
            <person name="Wiebenga A."/>
            <person name="Kun R.S."/>
            <person name="Lubbers R.J."/>
            <person name="Makela M.R."/>
            <person name="Barry K."/>
            <person name="Chovatia M."/>
            <person name="Clum A."/>
            <person name="Daum C."/>
            <person name="Haridas S."/>
            <person name="He G."/>
            <person name="LaButti K."/>
            <person name="Lipzen A."/>
            <person name="Mondo S."/>
            <person name="Riley R."/>
            <person name="Salamov A."/>
            <person name="Simmons B.A."/>
            <person name="Magnuson J.K."/>
            <person name="Henrissat B."/>
            <person name="Mortensen U.H."/>
            <person name="Larsen T.O."/>
            <person name="Devries R.P."/>
            <person name="Grigoriev I.V."/>
            <person name="Machida M."/>
            <person name="Baker S.E."/>
            <person name="Andersen M.R."/>
        </authorList>
    </citation>
    <scope>NUCLEOTIDE SEQUENCE [LARGE SCALE GENOMIC DNA]</scope>
    <source>
        <strain evidence="1 2">CBS 763.97</strain>
    </source>
</reference>
<dbReference type="OrthoDB" id="4851849at2759"/>
<dbReference type="GeneID" id="43654450"/>
<dbReference type="Proteomes" id="UP000326268">
    <property type="component" value="Unassembled WGS sequence"/>
</dbReference>
<gene>
    <name evidence="1" type="ORF">BDV27DRAFT_142782</name>
</gene>
<accession>A0A5N7AFU3</accession>
<proteinExistence type="predicted"/>
<protein>
    <submittedName>
        <fullName evidence="1">Uncharacterized protein</fullName>
    </submittedName>
</protein>
<evidence type="ECO:0000313" key="2">
    <source>
        <dbReference type="Proteomes" id="UP000326268"/>
    </source>
</evidence>
<sequence>MTLGSSEKISNALIQLQRRLKKELKAEIKKGIRQEKTSVVGGSSTFTNHDPSNARRKTEIERMRMNYNLDEARSYLDKKDQDKHYKELKPEAKRDCFYMLALTLHMSHPNPSETNWFNFGFCTGYDEGEEGALRELYKRLLIGDKLFNDVPGPIPRMKNIQKATFTEFWKAYESGTMIQLMDLKGFRRERLQFPFLEEFFSSPPFDIGEKTEQRS</sequence>
<keyword evidence="2" id="KW-1185">Reference proteome</keyword>
<dbReference type="RefSeq" id="XP_031930591.1">
    <property type="nucleotide sequence ID" value="XM_032070004.1"/>
</dbReference>
<name>A0A5N7AFU3_9EURO</name>
<organism evidence="1 2">
    <name type="scientific">Aspergillus caelatus</name>
    <dbReference type="NCBI Taxonomy" id="61420"/>
    <lineage>
        <taxon>Eukaryota</taxon>
        <taxon>Fungi</taxon>
        <taxon>Dikarya</taxon>
        <taxon>Ascomycota</taxon>
        <taxon>Pezizomycotina</taxon>
        <taxon>Eurotiomycetes</taxon>
        <taxon>Eurotiomycetidae</taxon>
        <taxon>Eurotiales</taxon>
        <taxon>Aspergillaceae</taxon>
        <taxon>Aspergillus</taxon>
        <taxon>Aspergillus subgen. Circumdati</taxon>
    </lineage>
</organism>